<evidence type="ECO:0000256" key="1">
    <source>
        <dbReference type="SAM" id="Phobius"/>
    </source>
</evidence>
<keyword evidence="1" id="KW-0812">Transmembrane</keyword>
<feature type="transmembrane region" description="Helical" evidence="1">
    <location>
        <begin position="15"/>
        <end position="38"/>
    </location>
</feature>
<dbReference type="InterPro" id="IPR003675">
    <property type="entry name" value="Rce1/LyrA-like_dom"/>
</dbReference>
<feature type="transmembrane region" description="Helical" evidence="1">
    <location>
        <begin position="127"/>
        <end position="146"/>
    </location>
</feature>
<accession>K6W9T5</accession>
<sequence>MPMSKNPRWKCLKDLGIYLAVYLVMTSVGEILIGTHVMSLFGVNNMRASTYDHAMNQLSDTAANLLTGLALVYAYRRRNPPEKRGPGLPGVLHRLQHMAVGLVLGAGAMSLLVGILVVLGVAKVTTVAPQITTLTLIPYFISVGYEEEVWVRGTVQHTLAKVMPLALVITLSSLLFGAIHLTNDNISLLGITNVVLAGVLFSVFTWTTKNLYMAIGFHITWNWFQGGFFGMTVSGHDFIGKAPFKVSMESGHDLLTGGAFGPEASLLTTVLFIGLSVAVWLFYRGRQTGTEQQLPTAPTAAE</sequence>
<evidence type="ECO:0000313" key="4">
    <source>
        <dbReference type="Proteomes" id="UP000008495"/>
    </source>
</evidence>
<protein>
    <recommendedName>
        <fullName evidence="2">CAAX prenyl protease 2/Lysostaphin resistance protein A-like domain-containing protein</fullName>
    </recommendedName>
</protein>
<keyword evidence="1" id="KW-1133">Transmembrane helix</keyword>
<feature type="transmembrane region" description="Helical" evidence="1">
    <location>
        <begin position="158"/>
        <end position="180"/>
    </location>
</feature>
<comment type="caution">
    <text evidence="3">The sequence shown here is derived from an EMBL/GenBank/DDBJ whole genome shotgun (WGS) entry which is preliminary data.</text>
</comment>
<feature type="transmembrane region" description="Helical" evidence="1">
    <location>
        <begin position="58"/>
        <end position="76"/>
    </location>
</feature>
<feature type="transmembrane region" description="Helical" evidence="1">
    <location>
        <begin position="97"/>
        <end position="121"/>
    </location>
</feature>
<dbReference type="PANTHER" id="PTHR39430">
    <property type="entry name" value="MEMBRANE-ASSOCIATED PROTEASE-RELATED"/>
    <property type="match status" value="1"/>
</dbReference>
<evidence type="ECO:0000313" key="3">
    <source>
        <dbReference type="EMBL" id="GAB78587.1"/>
    </source>
</evidence>
<dbReference type="Pfam" id="PF02517">
    <property type="entry name" value="Rce1-like"/>
    <property type="match status" value="1"/>
</dbReference>
<dbReference type="EMBL" id="BAGZ01000016">
    <property type="protein sequence ID" value="GAB78587.1"/>
    <property type="molecule type" value="Genomic_DNA"/>
</dbReference>
<dbReference type="OrthoDB" id="193898at2"/>
<dbReference type="GO" id="GO:0080120">
    <property type="term" value="P:CAAX-box protein maturation"/>
    <property type="evidence" value="ECO:0007669"/>
    <property type="project" value="UniProtKB-ARBA"/>
</dbReference>
<dbReference type="eggNOG" id="COG1266">
    <property type="taxonomic scope" value="Bacteria"/>
</dbReference>
<evidence type="ECO:0000259" key="2">
    <source>
        <dbReference type="Pfam" id="PF02517"/>
    </source>
</evidence>
<name>K6W9T5_9MICO</name>
<reference evidence="3 4" key="1">
    <citation type="submission" date="2012-08" db="EMBL/GenBank/DDBJ databases">
        <title>Whole genome shotgun sequence of Austwickia chelonae NBRC 105200.</title>
        <authorList>
            <person name="Yoshida I."/>
            <person name="Hosoyama A."/>
            <person name="Tsuchikane K."/>
            <person name="Katsumata H."/>
            <person name="Ando Y."/>
            <person name="Ohji S."/>
            <person name="Hamada M."/>
            <person name="Tamura T."/>
            <person name="Yamazoe A."/>
            <person name="Yamazaki S."/>
            <person name="Fujita N."/>
        </authorList>
    </citation>
    <scope>NUCLEOTIDE SEQUENCE [LARGE SCALE GENOMIC DNA]</scope>
    <source>
        <strain evidence="3 4">NBRC 105200</strain>
    </source>
</reference>
<keyword evidence="1" id="KW-0472">Membrane</keyword>
<feature type="transmembrane region" description="Helical" evidence="1">
    <location>
        <begin position="264"/>
        <end position="283"/>
    </location>
</feature>
<dbReference type="PANTHER" id="PTHR39430:SF1">
    <property type="entry name" value="PROTEASE"/>
    <property type="match status" value="1"/>
</dbReference>
<dbReference type="GO" id="GO:0004175">
    <property type="term" value="F:endopeptidase activity"/>
    <property type="evidence" value="ECO:0007669"/>
    <property type="project" value="UniProtKB-ARBA"/>
</dbReference>
<feature type="transmembrane region" description="Helical" evidence="1">
    <location>
        <begin position="186"/>
        <end position="204"/>
    </location>
</feature>
<dbReference type="Proteomes" id="UP000008495">
    <property type="component" value="Unassembled WGS sequence"/>
</dbReference>
<dbReference type="AlphaFoldDB" id="K6W9T5"/>
<feature type="transmembrane region" description="Helical" evidence="1">
    <location>
        <begin position="211"/>
        <end position="231"/>
    </location>
</feature>
<dbReference type="STRING" id="100225.SAMN05421595_2237"/>
<feature type="domain" description="CAAX prenyl protease 2/Lysostaphin resistance protein A-like" evidence="2">
    <location>
        <begin position="132"/>
        <end position="224"/>
    </location>
</feature>
<keyword evidence="4" id="KW-1185">Reference proteome</keyword>
<proteinExistence type="predicted"/>
<organism evidence="3 4">
    <name type="scientific">Austwickia chelonae NBRC 105200</name>
    <dbReference type="NCBI Taxonomy" id="1184607"/>
    <lineage>
        <taxon>Bacteria</taxon>
        <taxon>Bacillati</taxon>
        <taxon>Actinomycetota</taxon>
        <taxon>Actinomycetes</taxon>
        <taxon>Micrococcales</taxon>
        <taxon>Dermatophilaceae</taxon>
        <taxon>Austwickia</taxon>
    </lineage>
</organism>
<gene>
    <name evidence="3" type="ORF">AUCHE_16_00020</name>
</gene>